<reference evidence="1 2" key="1">
    <citation type="submission" date="2016-09" db="EMBL/GenBank/DDBJ databases">
        <title>Rhizobium oryziradicis sp. nov., isolated from the root of rice.</title>
        <authorList>
            <person name="Zhao J."/>
            <person name="Zhang X."/>
        </authorList>
    </citation>
    <scope>NUCLEOTIDE SEQUENCE [LARGE SCALE GENOMIC DNA]</scope>
    <source>
        <strain evidence="1 2">N19</strain>
    </source>
</reference>
<gene>
    <name evidence="1" type="ORF">BJF95_06130</name>
</gene>
<dbReference type="EMBL" id="MKIM01000027">
    <property type="protein sequence ID" value="OLP44140.1"/>
    <property type="molecule type" value="Genomic_DNA"/>
</dbReference>
<accession>A0A1Q8ZQB9</accession>
<dbReference type="Proteomes" id="UP000186894">
    <property type="component" value="Unassembled WGS sequence"/>
</dbReference>
<evidence type="ECO:0000313" key="1">
    <source>
        <dbReference type="EMBL" id="OLP44140.1"/>
    </source>
</evidence>
<dbReference type="STRING" id="1867956.BJF95_06130"/>
<protein>
    <submittedName>
        <fullName evidence="1">Uncharacterized protein</fullName>
    </submittedName>
</protein>
<proteinExistence type="predicted"/>
<dbReference type="RefSeq" id="WP_075639646.1">
    <property type="nucleotide sequence ID" value="NZ_MKIM01000027.1"/>
</dbReference>
<keyword evidence="2" id="KW-1185">Reference proteome</keyword>
<comment type="caution">
    <text evidence="1">The sequence shown here is derived from an EMBL/GenBank/DDBJ whole genome shotgun (WGS) entry which is preliminary data.</text>
</comment>
<name>A0A1Q8ZQB9_9HYPH</name>
<dbReference type="AlphaFoldDB" id="A0A1Q8ZQB9"/>
<dbReference type="OrthoDB" id="8282842at2"/>
<evidence type="ECO:0000313" key="2">
    <source>
        <dbReference type="Proteomes" id="UP000186894"/>
    </source>
</evidence>
<organism evidence="1 2">
    <name type="scientific">Rhizobium oryziradicis</name>
    <dbReference type="NCBI Taxonomy" id="1867956"/>
    <lineage>
        <taxon>Bacteria</taxon>
        <taxon>Pseudomonadati</taxon>
        <taxon>Pseudomonadota</taxon>
        <taxon>Alphaproteobacteria</taxon>
        <taxon>Hyphomicrobiales</taxon>
        <taxon>Rhizobiaceae</taxon>
        <taxon>Rhizobium/Agrobacterium group</taxon>
        <taxon>Rhizobium</taxon>
    </lineage>
</organism>
<sequence length="187" mass="20612">MTAIPDPQRAREKAHIGRLRGAAARMADDAWLLEASRDGMRLIVQRGMGEQTHVATIHRAATDDERDVLCGGLDNLRLFFALFDRAATAVRDLQQQVSQLEAHVAELSKPKGDYAAQAAMLCQNSEFWRFMTGKSGMPVHDKGSADKALKKQIDISSKTQLSADDSKLADFRSLVGEFEAWKRGGAQ</sequence>